<accession>A0A3B0S2G6</accession>
<feature type="domain" description="BioF2-like acetyltransferase" evidence="1">
    <location>
        <begin position="4"/>
        <end position="70"/>
    </location>
</feature>
<organism evidence="2">
    <name type="scientific">hydrothermal vent metagenome</name>
    <dbReference type="NCBI Taxonomy" id="652676"/>
    <lineage>
        <taxon>unclassified sequences</taxon>
        <taxon>metagenomes</taxon>
        <taxon>ecological metagenomes</taxon>
    </lineage>
</organism>
<evidence type="ECO:0000259" key="1">
    <source>
        <dbReference type="Pfam" id="PF13480"/>
    </source>
</evidence>
<name>A0A3B0S2G6_9ZZZZ</name>
<dbReference type="AlphaFoldDB" id="A0A3B0S2G6"/>
<sequence length="139" mass="15284">LNSHRADTQWFRAAVKGALDAGKLRFLRLDLDGRPIAMLVGWGAGARCSFKTCYDPEFARYSPGVLLEIENTKALLSDPGFVMMDSCAASDHPMINRLWKGRRTITGVNISGRTSAKRAVVRLCQVLEDLRAMVPAMGS</sequence>
<dbReference type="InterPro" id="IPR038740">
    <property type="entry name" value="BioF2-like_GNAT_dom"/>
</dbReference>
<dbReference type="Pfam" id="PF13480">
    <property type="entry name" value="Acetyltransf_6"/>
    <property type="match status" value="1"/>
</dbReference>
<protein>
    <recommendedName>
        <fullName evidence="1">BioF2-like acetyltransferase domain-containing protein</fullName>
    </recommendedName>
</protein>
<dbReference type="EMBL" id="UOEH01000253">
    <property type="protein sequence ID" value="VAV98469.1"/>
    <property type="molecule type" value="Genomic_DNA"/>
</dbReference>
<evidence type="ECO:0000313" key="2">
    <source>
        <dbReference type="EMBL" id="VAV98469.1"/>
    </source>
</evidence>
<gene>
    <name evidence="2" type="ORF">MNBD_ALPHA05-2190</name>
</gene>
<feature type="non-terminal residue" evidence="2">
    <location>
        <position position="1"/>
    </location>
</feature>
<reference evidence="2" key="1">
    <citation type="submission" date="2018-06" db="EMBL/GenBank/DDBJ databases">
        <authorList>
            <person name="Zhirakovskaya E."/>
        </authorList>
    </citation>
    <scope>NUCLEOTIDE SEQUENCE</scope>
</reference>
<proteinExistence type="predicted"/>